<gene>
    <name evidence="1" type="ORF">Acr_26g0002820</name>
</gene>
<organism evidence="1 2">
    <name type="scientific">Actinidia rufa</name>
    <dbReference type="NCBI Taxonomy" id="165716"/>
    <lineage>
        <taxon>Eukaryota</taxon>
        <taxon>Viridiplantae</taxon>
        <taxon>Streptophyta</taxon>
        <taxon>Embryophyta</taxon>
        <taxon>Tracheophyta</taxon>
        <taxon>Spermatophyta</taxon>
        <taxon>Magnoliopsida</taxon>
        <taxon>eudicotyledons</taxon>
        <taxon>Gunneridae</taxon>
        <taxon>Pentapetalae</taxon>
        <taxon>asterids</taxon>
        <taxon>Ericales</taxon>
        <taxon>Actinidiaceae</taxon>
        <taxon>Actinidia</taxon>
    </lineage>
</organism>
<comment type="caution">
    <text evidence="1">The sequence shown here is derived from an EMBL/GenBank/DDBJ whole genome shotgun (WGS) entry which is preliminary data.</text>
</comment>
<protein>
    <submittedName>
        <fullName evidence="1">Uncharacterized protein</fullName>
    </submittedName>
</protein>
<dbReference type="Proteomes" id="UP000585474">
    <property type="component" value="Unassembled WGS sequence"/>
</dbReference>
<proteinExistence type="predicted"/>
<dbReference type="AlphaFoldDB" id="A0A7J0H1U6"/>
<evidence type="ECO:0000313" key="2">
    <source>
        <dbReference type="Proteomes" id="UP000585474"/>
    </source>
</evidence>
<name>A0A7J0H1U6_9ERIC</name>
<keyword evidence="2" id="KW-1185">Reference proteome</keyword>
<accession>A0A7J0H1U6</accession>
<sequence length="230" mass="26368">MRRIRSKSLSLRRRLFTDGMKFRLKCGKRTTSLEIEPENRSRFGHRRPLKASPEGLRLKCGKRTISLEIEPENPSRFGHGDLSKPVLKLRLKCGKRTNSLEIEPENPSMFGHRRPLKASPEVNAANSLEESVLAKKIVYRWDEASFEVQPVWRLSRRIGQGSFTGDLSKPVPKLRLKCGKRTTSLEIEPENQSRFGHRRPLKASPEVNAANSLEESVLAKKIVYRWDEGN</sequence>
<dbReference type="EMBL" id="BJWL01000026">
    <property type="protein sequence ID" value="GFZ17012.1"/>
    <property type="molecule type" value="Genomic_DNA"/>
</dbReference>
<evidence type="ECO:0000313" key="1">
    <source>
        <dbReference type="EMBL" id="GFZ17012.1"/>
    </source>
</evidence>
<reference evidence="1 2" key="1">
    <citation type="submission" date="2019-07" db="EMBL/GenBank/DDBJ databases">
        <title>De Novo Assembly of kiwifruit Actinidia rufa.</title>
        <authorList>
            <person name="Sugita-Konishi S."/>
            <person name="Sato K."/>
            <person name="Mori E."/>
            <person name="Abe Y."/>
            <person name="Kisaki G."/>
            <person name="Hamano K."/>
            <person name="Suezawa K."/>
            <person name="Otani M."/>
            <person name="Fukuda T."/>
            <person name="Manabe T."/>
            <person name="Gomi K."/>
            <person name="Tabuchi M."/>
            <person name="Akimitsu K."/>
            <person name="Kataoka I."/>
        </authorList>
    </citation>
    <scope>NUCLEOTIDE SEQUENCE [LARGE SCALE GENOMIC DNA]</scope>
    <source>
        <strain evidence="2">cv. Fuchu</strain>
    </source>
</reference>